<proteinExistence type="predicted"/>
<evidence type="ECO:0000256" key="1">
    <source>
        <dbReference type="ARBA" id="ARBA00022741"/>
    </source>
</evidence>
<feature type="domain" description="Asparagine synthetase" evidence="3">
    <location>
        <begin position="37"/>
        <end position="108"/>
    </location>
</feature>
<gene>
    <name evidence="4" type="primary">AS1_2</name>
    <name evidence="4" type="ORF">HAX54_007541</name>
</gene>
<dbReference type="InterPro" id="IPR050795">
    <property type="entry name" value="Asn_Synthetase"/>
</dbReference>
<dbReference type="Gene3D" id="3.40.50.620">
    <property type="entry name" value="HUPs"/>
    <property type="match status" value="1"/>
</dbReference>
<reference evidence="4 5" key="1">
    <citation type="journal article" date="2021" name="BMC Genomics">
        <title>Datura genome reveals duplications of psychoactive alkaloid biosynthetic genes and high mutation rate following tissue culture.</title>
        <authorList>
            <person name="Rajewski A."/>
            <person name="Carter-House D."/>
            <person name="Stajich J."/>
            <person name="Litt A."/>
        </authorList>
    </citation>
    <scope>NUCLEOTIDE SEQUENCE [LARGE SCALE GENOMIC DNA]</scope>
    <source>
        <strain evidence="4">AR-01</strain>
    </source>
</reference>
<dbReference type="InterPro" id="IPR001962">
    <property type="entry name" value="Asn_synthase"/>
</dbReference>
<dbReference type="InterPro" id="IPR014729">
    <property type="entry name" value="Rossmann-like_a/b/a_fold"/>
</dbReference>
<evidence type="ECO:0000313" key="4">
    <source>
        <dbReference type="EMBL" id="MCD7468972.1"/>
    </source>
</evidence>
<dbReference type="Pfam" id="PF00733">
    <property type="entry name" value="Asn_synthase"/>
    <property type="match status" value="1"/>
</dbReference>
<evidence type="ECO:0000259" key="3">
    <source>
        <dbReference type="Pfam" id="PF00733"/>
    </source>
</evidence>
<protein>
    <submittedName>
        <fullName evidence="4">Transcription factor as1</fullName>
    </submittedName>
</protein>
<comment type="caution">
    <text evidence="4">The sequence shown here is derived from an EMBL/GenBank/DDBJ whole genome shotgun (WGS) entry which is preliminary data.</text>
</comment>
<organism evidence="4 5">
    <name type="scientific">Datura stramonium</name>
    <name type="common">Jimsonweed</name>
    <name type="synonym">Common thornapple</name>
    <dbReference type="NCBI Taxonomy" id="4076"/>
    <lineage>
        <taxon>Eukaryota</taxon>
        <taxon>Viridiplantae</taxon>
        <taxon>Streptophyta</taxon>
        <taxon>Embryophyta</taxon>
        <taxon>Tracheophyta</taxon>
        <taxon>Spermatophyta</taxon>
        <taxon>Magnoliopsida</taxon>
        <taxon>eudicotyledons</taxon>
        <taxon>Gunneridae</taxon>
        <taxon>Pentapetalae</taxon>
        <taxon>asterids</taxon>
        <taxon>lamiids</taxon>
        <taxon>Solanales</taxon>
        <taxon>Solanaceae</taxon>
        <taxon>Solanoideae</taxon>
        <taxon>Datureae</taxon>
        <taxon>Datura</taxon>
    </lineage>
</organism>
<sequence>MVGLGDGSTRLVLEAVPSTPYDPLVLRRAFENCSALGGLDSSLVASVTARYLAGTKAAKQWGASSMPFCVGLEGSPDLKAAKVADFIETVHHEFHFTVQGGIDAVKMLSMLSETYDGTA</sequence>
<keyword evidence="1" id="KW-0547">Nucleotide-binding</keyword>
<dbReference type="SUPFAM" id="SSF52402">
    <property type="entry name" value="Adenine nucleotide alpha hydrolases-like"/>
    <property type="match status" value="1"/>
</dbReference>
<keyword evidence="5" id="KW-1185">Reference proteome</keyword>
<keyword evidence="2" id="KW-0067">ATP-binding</keyword>
<dbReference type="PANTHER" id="PTHR11772:SF48">
    <property type="entry name" value="ASPARAGINE SYNTHETASE [GLUTAMINE-HYDROLYZING] 1"/>
    <property type="match status" value="1"/>
</dbReference>
<dbReference type="Proteomes" id="UP000823775">
    <property type="component" value="Unassembled WGS sequence"/>
</dbReference>
<dbReference type="EMBL" id="JACEIK010001388">
    <property type="protein sequence ID" value="MCD7468972.1"/>
    <property type="molecule type" value="Genomic_DNA"/>
</dbReference>
<dbReference type="PANTHER" id="PTHR11772">
    <property type="entry name" value="ASPARAGINE SYNTHETASE"/>
    <property type="match status" value="1"/>
</dbReference>
<evidence type="ECO:0000256" key="2">
    <source>
        <dbReference type="ARBA" id="ARBA00022840"/>
    </source>
</evidence>
<evidence type="ECO:0000313" key="5">
    <source>
        <dbReference type="Proteomes" id="UP000823775"/>
    </source>
</evidence>
<accession>A0ABS8TC52</accession>
<name>A0ABS8TC52_DATST</name>